<dbReference type="EMBL" id="JBHSXN010000001">
    <property type="protein sequence ID" value="MFC6952226.1"/>
    <property type="molecule type" value="Genomic_DNA"/>
</dbReference>
<accession>A0ABD5VE39</accession>
<organism evidence="2 3">
    <name type="scientific">Halorubellus litoreus</name>
    <dbReference type="NCBI Taxonomy" id="755308"/>
    <lineage>
        <taxon>Archaea</taxon>
        <taxon>Methanobacteriati</taxon>
        <taxon>Methanobacteriota</taxon>
        <taxon>Stenosarchaea group</taxon>
        <taxon>Halobacteria</taxon>
        <taxon>Halobacteriales</taxon>
        <taxon>Halorubellaceae</taxon>
        <taxon>Halorubellus</taxon>
    </lineage>
</organism>
<sequence>MSVGVFATLVSWVMTATGGDPVTAALIAASVVLAARNSRKLERIESTAETAHRVVAGEDEVESDGLVAALEDVEARVDELEERVVETRRRVAVLGGSTDG</sequence>
<evidence type="ECO:0000313" key="3">
    <source>
        <dbReference type="Proteomes" id="UP001596395"/>
    </source>
</evidence>
<evidence type="ECO:0000256" key="1">
    <source>
        <dbReference type="SAM" id="Coils"/>
    </source>
</evidence>
<comment type="caution">
    <text evidence="2">The sequence shown here is derived from an EMBL/GenBank/DDBJ whole genome shotgun (WGS) entry which is preliminary data.</text>
</comment>
<dbReference type="AlphaFoldDB" id="A0ABD5VE39"/>
<dbReference type="RefSeq" id="WP_336349217.1">
    <property type="nucleotide sequence ID" value="NZ_JAZAQL010000001.1"/>
</dbReference>
<protein>
    <submittedName>
        <fullName evidence="2">Uncharacterized protein</fullName>
    </submittedName>
</protein>
<keyword evidence="3" id="KW-1185">Reference proteome</keyword>
<gene>
    <name evidence="2" type="ORF">ACFQGB_05070</name>
</gene>
<name>A0ABD5VE39_9EURY</name>
<evidence type="ECO:0000313" key="2">
    <source>
        <dbReference type="EMBL" id="MFC6952226.1"/>
    </source>
</evidence>
<proteinExistence type="predicted"/>
<reference evidence="2 3" key="1">
    <citation type="journal article" date="2019" name="Int. J. Syst. Evol. Microbiol.">
        <title>The Global Catalogue of Microorganisms (GCM) 10K type strain sequencing project: providing services to taxonomists for standard genome sequencing and annotation.</title>
        <authorList>
            <consortium name="The Broad Institute Genomics Platform"/>
            <consortium name="The Broad Institute Genome Sequencing Center for Infectious Disease"/>
            <person name="Wu L."/>
            <person name="Ma J."/>
        </authorList>
    </citation>
    <scope>NUCLEOTIDE SEQUENCE [LARGE SCALE GENOMIC DNA]</scope>
    <source>
        <strain evidence="2 3">GX26</strain>
    </source>
</reference>
<keyword evidence="1" id="KW-0175">Coiled coil</keyword>
<feature type="coiled-coil region" evidence="1">
    <location>
        <begin position="63"/>
        <end position="90"/>
    </location>
</feature>
<dbReference type="Proteomes" id="UP001596395">
    <property type="component" value="Unassembled WGS sequence"/>
</dbReference>